<dbReference type="Proteomes" id="UP000263689">
    <property type="component" value="Chromosome"/>
</dbReference>
<gene>
    <name evidence="2" type="ORF">MMOS7_00390</name>
</gene>
<evidence type="ECO:0000313" key="2">
    <source>
        <dbReference type="EMBL" id="BAP62125.1"/>
    </source>
</evidence>
<dbReference type="GeneID" id="37874507"/>
<dbReference type="AlphaFoldDB" id="A0A2Z5PJR9"/>
<keyword evidence="1" id="KW-0812">Transmembrane</keyword>
<proteinExistence type="predicted"/>
<evidence type="ECO:0000313" key="3">
    <source>
        <dbReference type="Proteomes" id="UP000263689"/>
    </source>
</evidence>
<evidence type="ECO:0000256" key="1">
    <source>
        <dbReference type="SAM" id="Phobius"/>
    </source>
</evidence>
<dbReference type="RefSeq" id="WP_119720469.1">
    <property type="nucleotide sequence ID" value="NZ_AP011528.1"/>
</dbReference>
<name>A0A2Z5PJR9_METMI</name>
<dbReference type="EMBL" id="AP011528">
    <property type="protein sequence ID" value="BAP62125.1"/>
    <property type="molecule type" value="Genomic_DNA"/>
</dbReference>
<feature type="transmembrane region" description="Helical" evidence="1">
    <location>
        <begin position="21"/>
        <end position="39"/>
    </location>
</feature>
<reference evidence="2 3" key="1">
    <citation type="submission" date="2009-06" db="EMBL/GenBank/DDBJ databases">
        <title>Molecular Evidence for Microbiologically Influenced Corrosion from genome of Methanogen.</title>
        <authorList>
            <person name="Ito N."/>
            <person name="Tsurumaru H."/>
            <person name="Shimizu A."/>
            <person name="Harada T."/>
            <person name="Hosoyama A."/>
            <person name="Horikawa H."/>
            <person name="Wakai S."/>
            <person name="Sasaki K."/>
            <person name="Nishijima K."/>
            <person name="Ataku H."/>
            <person name="Yamazaki J."/>
            <person name="Mise M."/>
            <person name="Yamazaki S."/>
            <person name="Tanikawa S."/>
            <person name="Harayama S."/>
            <person name="Fujita N."/>
        </authorList>
    </citation>
    <scope>NUCLEOTIDE SEQUENCE [LARGE SCALE GENOMIC DNA]</scope>
    <source>
        <strain evidence="3">OS7 ( NBRC 103642)</strain>
    </source>
</reference>
<feature type="transmembrane region" description="Helical" evidence="1">
    <location>
        <begin position="45"/>
        <end position="63"/>
    </location>
</feature>
<keyword evidence="1" id="KW-1133">Transmembrane helix</keyword>
<sequence>MRMMEVKSEVDFKFTESQEKLFALLFVSGLVGMIIGYVISFEIEVIGFFLMVATLLLVFLIKFQMNRMYDKYISSLPYANKMIHMLFVNGDLKEECYLIIDSLEAENRYFRKIYSMMEQGYLPVEVELIDDWVE</sequence>
<keyword evidence="1" id="KW-0472">Membrane</keyword>
<accession>A0A2Z5PJR9</accession>
<organism evidence="2 3">
    <name type="scientific">Methanococcus maripaludis OS7</name>
    <dbReference type="NCBI Taxonomy" id="637915"/>
    <lineage>
        <taxon>Archaea</taxon>
        <taxon>Methanobacteriati</taxon>
        <taxon>Methanobacteriota</taxon>
        <taxon>Methanomada group</taxon>
        <taxon>Methanococci</taxon>
        <taxon>Methanococcales</taxon>
        <taxon>Methanococcaceae</taxon>
        <taxon>Methanococcus</taxon>
    </lineage>
</organism>
<dbReference type="KEGG" id="mmao:MMOS7_00390"/>
<protein>
    <submittedName>
        <fullName evidence="2">Uncharacterized protein</fullName>
    </submittedName>
</protein>